<evidence type="ECO:0000259" key="1">
    <source>
        <dbReference type="SMART" id="SM00355"/>
    </source>
</evidence>
<organism evidence="2">
    <name type="scientific">viral metagenome</name>
    <dbReference type="NCBI Taxonomy" id="1070528"/>
    <lineage>
        <taxon>unclassified sequences</taxon>
        <taxon>metagenomes</taxon>
        <taxon>organismal metagenomes</taxon>
    </lineage>
</organism>
<name>A0A6C0B4H3_9ZZZZ</name>
<dbReference type="InterPro" id="IPR013087">
    <property type="entry name" value="Znf_C2H2_type"/>
</dbReference>
<feature type="domain" description="C2H2-type" evidence="1">
    <location>
        <begin position="67"/>
        <end position="91"/>
    </location>
</feature>
<evidence type="ECO:0000313" key="2">
    <source>
        <dbReference type="EMBL" id="QHS86428.1"/>
    </source>
</evidence>
<dbReference type="SMART" id="SM00355">
    <property type="entry name" value="ZnF_C2H2"/>
    <property type="match status" value="3"/>
</dbReference>
<protein>
    <recommendedName>
        <fullName evidence="1">C2H2-type domain-containing protein</fullName>
    </recommendedName>
</protein>
<dbReference type="AlphaFoldDB" id="A0A6C0B4H3"/>
<sequence length="360" mass="41697">MSGNKIVLDKPIKIYKCFVCDYNTYQNGDYNKHLLTRKHERRIMEISGNKTEIIGNKKSSCDDNARHFCYKCNYSTNLSSDFAKHEVSTKHINANMTNKLECTNCNTCFKTASGIWKHKKKCKPIVTSESVPILANAIEPENPSTAIICEMFKEMMKSNKEMQNMFLEQNTKLFEIAKQNSSTHQSNNTNSLNTNNQFNLNFFLNETCKDAINLTDFINSLQVQVEDFENTGRLGYVEGISRIIMNGIKNMDVNKRPIHCTDVKRETVYVRDQDAWEKENPEKQKLRKAVNRVAELNLKQLQKWQELNPECINNNSKENNEYIRLSLTALGGATEEQDEKYMDKIMKNVLREVVIDKNKL</sequence>
<feature type="domain" description="C2H2-type" evidence="1">
    <location>
        <begin position="15"/>
        <end position="39"/>
    </location>
</feature>
<dbReference type="EMBL" id="MN739055">
    <property type="protein sequence ID" value="QHS86428.1"/>
    <property type="molecule type" value="Genomic_DNA"/>
</dbReference>
<accession>A0A6C0B4H3</accession>
<feature type="domain" description="C2H2-type" evidence="1">
    <location>
        <begin position="100"/>
        <end position="120"/>
    </location>
</feature>
<proteinExistence type="predicted"/>
<reference evidence="2" key="1">
    <citation type="journal article" date="2020" name="Nature">
        <title>Giant virus diversity and host interactions through global metagenomics.</title>
        <authorList>
            <person name="Schulz F."/>
            <person name="Roux S."/>
            <person name="Paez-Espino D."/>
            <person name="Jungbluth S."/>
            <person name="Walsh D.A."/>
            <person name="Denef V.J."/>
            <person name="McMahon K.D."/>
            <person name="Konstantinidis K.T."/>
            <person name="Eloe-Fadrosh E.A."/>
            <person name="Kyrpides N.C."/>
            <person name="Woyke T."/>
        </authorList>
    </citation>
    <scope>NUCLEOTIDE SEQUENCE</scope>
    <source>
        <strain evidence="2">GVMAG-M-3300009187-29</strain>
    </source>
</reference>